<evidence type="ECO:0000313" key="2">
    <source>
        <dbReference type="EMBL" id="GLW90021.1"/>
    </source>
</evidence>
<dbReference type="Proteomes" id="UP001165042">
    <property type="component" value="Unassembled WGS sequence"/>
</dbReference>
<gene>
    <name evidence="2" type="ORF">Aglo03_08370</name>
</gene>
<dbReference type="EMBL" id="BSSD01000001">
    <property type="protein sequence ID" value="GLW90021.1"/>
    <property type="molecule type" value="Genomic_DNA"/>
</dbReference>
<dbReference type="RefSeq" id="WP_285607695.1">
    <property type="nucleotide sequence ID" value="NZ_BSSD01000001.1"/>
</dbReference>
<reference evidence="2" key="1">
    <citation type="submission" date="2023-02" db="EMBL/GenBank/DDBJ databases">
        <title>Actinokineospora globicatena NBRC 15670.</title>
        <authorList>
            <person name="Ichikawa N."/>
            <person name="Sato H."/>
            <person name="Tonouchi N."/>
        </authorList>
    </citation>
    <scope>NUCLEOTIDE SEQUENCE</scope>
    <source>
        <strain evidence="2">NBRC 15670</strain>
    </source>
</reference>
<name>A0A9W6V8I7_9PSEU</name>
<protein>
    <submittedName>
        <fullName evidence="2">Uncharacterized protein</fullName>
    </submittedName>
</protein>
<sequence>MIITCPRCFSADDVRPPRRLPDQVLQYRCLNRVHGDHEWLTTRQAVQPLGTVEEGVTDELLDPLSRCVEPGDPFLEYGVVEHRLRTRYPDLFAAHVAEQGHSMFGPRPYTASSVRFGVALGRLERMGELVSEYGPATGAWRHNGQVTYWARTPTTDRLTWAAHCTQLGRSPEWTDNDRADLKQPPAADSTRC</sequence>
<accession>A0A9W6V8I7</accession>
<organism evidence="2 3">
    <name type="scientific">Actinokineospora globicatena</name>
    <dbReference type="NCBI Taxonomy" id="103729"/>
    <lineage>
        <taxon>Bacteria</taxon>
        <taxon>Bacillati</taxon>
        <taxon>Actinomycetota</taxon>
        <taxon>Actinomycetes</taxon>
        <taxon>Pseudonocardiales</taxon>
        <taxon>Pseudonocardiaceae</taxon>
        <taxon>Actinokineospora</taxon>
    </lineage>
</organism>
<dbReference type="AlphaFoldDB" id="A0A9W6V8I7"/>
<keyword evidence="3" id="KW-1185">Reference proteome</keyword>
<proteinExistence type="predicted"/>
<feature type="region of interest" description="Disordered" evidence="1">
    <location>
        <begin position="171"/>
        <end position="192"/>
    </location>
</feature>
<comment type="caution">
    <text evidence="2">The sequence shown here is derived from an EMBL/GenBank/DDBJ whole genome shotgun (WGS) entry which is preliminary data.</text>
</comment>
<evidence type="ECO:0000256" key="1">
    <source>
        <dbReference type="SAM" id="MobiDB-lite"/>
    </source>
</evidence>
<evidence type="ECO:0000313" key="3">
    <source>
        <dbReference type="Proteomes" id="UP001165042"/>
    </source>
</evidence>